<comment type="caution">
    <text evidence="1">The sequence shown here is derived from an EMBL/GenBank/DDBJ whole genome shotgun (WGS) entry which is preliminary data.</text>
</comment>
<name>A0A1M2W3L4_TRAPU</name>
<dbReference type="EMBL" id="MNAD01000287">
    <property type="protein sequence ID" value="OJT14457.1"/>
    <property type="molecule type" value="Genomic_DNA"/>
</dbReference>
<dbReference type="AlphaFoldDB" id="A0A1M2W3L4"/>
<keyword evidence="2" id="KW-1185">Reference proteome</keyword>
<evidence type="ECO:0000313" key="1">
    <source>
        <dbReference type="EMBL" id="OJT14457.1"/>
    </source>
</evidence>
<sequence length="60" mass="6308">MNGQDVPSIFAVCNGVQSQVQLEAYGLCNALIFDGLEFFSGAFALLEVGSCLQKSGGSFE</sequence>
<dbReference type="Proteomes" id="UP000184267">
    <property type="component" value="Unassembled WGS sequence"/>
</dbReference>
<protein>
    <submittedName>
        <fullName evidence="1">Uncharacterized protein</fullName>
    </submittedName>
</protein>
<evidence type="ECO:0000313" key="2">
    <source>
        <dbReference type="Proteomes" id="UP000184267"/>
    </source>
</evidence>
<proteinExistence type="predicted"/>
<reference evidence="1 2" key="1">
    <citation type="submission" date="2016-10" db="EMBL/GenBank/DDBJ databases">
        <title>Genome sequence of the basidiomycete white-rot fungus Trametes pubescens.</title>
        <authorList>
            <person name="Makela M.R."/>
            <person name="Granchi Z."/>
            <person name="Peng M."/>
            <person name="De Vries R.P."/>
            <person name="Grigoriev I."/>
            <person name="Riley R."/>
            <person name="Hilden K."/>
        </authorList>
    </citation>
    <scope>NUCLEOTIDE SEQUENCE [LARGE SCALE GENOMIC DNA]</scope>
    <source>
        <strain evidence="1 2">FBCC735</strain>
    </source>
</reference>
<organism evidence="1 2">
    <name type="scientific">Trametes pubescens</name>
    <name type="common">White-rot fungus</name>
    <dbReference type="NCBI Taxonomy" id="154538"/>
    <lineage>
        <taxon>Eukaryota</taxon>
        <taxon>Fungi</taxon>
        <taxon>Dikarya</taxon>
        <taxon>Basidiomycota</taxon>
        <taxon>Agaricomycotina</taxon>
        <taxon>Agaricomycetes</taxon>
        <taxon>Polyporales</taxon>
        <taxon>Polyporaceae</taxon>
        <taxon>Trametes</taxon>
    </lineage>
</organism>
<accession>A0A1M2W3L4</accession>
<gene>
    <name evidence="1" type="ORF">TRAPUB_8983</name>
</gene>